<dbReference type="SUPFAM" id="SSF141729">
    <property type="entry name" value="FimD N-terminal domain-like"/>
    <property type="match status" value="1"/>
</dbReference>
<evidence type="ECO:0000259" key="12">
    <source>
        <dbReference type="Pfam" id="PF13954"/>
    </source>
</evidence>
<keyword evidence="5 9" id="KW-0812">Transmembrane</keyword>
<name>A0AB34BZX0_9PSED</name>
<dbReference type="GO" id="GO:0009297">
    <property type="term" value="P:pilus assembly"/>
    <property type="evidence" value="ECO:0007669"/>
    <property type="project" value="InterPro"/>
</dbReference>
<dbReference type="EMBL" id="VWPC01000021">
    <property type="protein sequence ID" value="KAA5839254.1"/>
    <property type="molecule type" value="Genomic_DNA"/>
</dbReference>
<reference evidence="13 14" key="1">
    <citation type="submission" date="2019-09" db="EMBL/GenBank/DDBJ databases">
        <authorList>
            <person name="Vacheron J."/>
            <person name="Dubost A."/>
            <person name="Prigent-Combaret C."/>
            <person name="Muller D."/>
        </authorList>
    </citation>
    <scope>NUCLEOTIDE SEQUENCE [LARGE SCALE GENOMIC DNA]</scope>
    <source>
        <strain evidence="13 14">JV497</strain>
    </source>
</reference>
<proteinExistence type="inferred from homology"/>
<dbReference type="Gene3D" id="2.60.40.2610">
    <property type="entry name" value="Outer membrane usher protein FimD, plug domain"/>
    <property type="match status" value="1"/>
</dbReference>
<keyword evidence="3 9" id="KW-0813">Transport</keyword>
<evidence type="ECO:0000256" key="2">
    <source>
        <dbReference type="ARBA" id="ARBA00008064"/>
    </source>
</evidence>
<dbReference type="InterPro" id="IPR043142">
    <property type="entry name" value="PapC-like_C_sf"/>
</dbReference>
<keyword evidence="9" id="KW-1029">Fimbrium biogenesis</keyword>
<dbReference type="InterPro" id="IPR037224">
    <property type="entry name" value="PapC_N_sf"/>
</dbReference>
<evidence type="ECO:0000256" key="1">
    <source>
        <dbReference type="ARBA" id="ARBA00004571"/>
    </source>
</evidence>
<sequence length="858" mass="91597">MTLQPTMAHSRRGSARKFPAPMPAFRVKPLLLMIAGLIACGAQVAKAAAPASPGGTAPTDAAASASFDQGMLKSLGLDPKVAEFFSQAPRFTEGRRRVGLQVNGSPRGSVDARFDAEGALCFDRALMDQANLRVPADEYRLSQGQPPADSNCYDFAAAYPQTEVELRPNREEVALLVSSDALRPIGEDLGIYQGGGSAGLFNYEVLGQNNQFSGGQNSYYAANTELGFNAGDWIVRSRQAYSMQNEVSNFQSLYTYAQKTFVPLKSTLQAGQINISNSVFQGAAITGVQVVPEAALQGRGLGGATVEGIAQSSARVEVRQAGALIHTSLVPAGPFSLPNVQLLNGRTDLDVRVIEADGSQRSFTIPAASLSQVALTAPGYSVAAGKVRTFDARDMQSPMVVTGTGGWLLNPSNKVSTGLMLSDNDYRAAAWTLDSSLTPSTVMSVQNTFSNAGEEGKSGTQASISLNTSLTERISAGVNATRQTEGYRDLLDTTREQTPGYTDGLSQQQYGVSLGWNDDVLGALATSYSTGTTFDGRTTRHLNASWVKTFKHATVSLNVERSLGGNRDQDEFFRGGRSSSDNGNAMYLTVSVPLGGKRNVRAYANKRDGSTRFGTTYDDNSNDFATYRLSAERDTERKEQDFSGNLNLMPRYAQVNLGYARNGADSTSYSGQLRGGVAVHENGVTLSPYALSDTFGVAKVGDVGGVKLTTPSGPVWTDPWGNAVIPQLNAYQNTRVEIETRSLPRNVDIQNGFKSVSAGRGSVQKLDFPVVKSRRALLRVTDAAGQPMSKGLAVFDAKGNFVTTVVDDGKVFLTNGQLSEALNIHTTESTSCVIHFSLPQEPDLDVYFETAKATCTAS</sequence>
<evidence type="ECO:0000256" key="3">
    <source>
        <dbReference type="ARBA" id="ARBA00022448"/>
    </source>
</evidence>
<evidence type="ECO:0000256" key="5">
    <source>
        <dbReference type="ARBA" id="ARBA00022692"/>
    </source>
</evidence>
<feature type="signal peptide" evidence="10">
    <location>
        <begin position="1"/>
        <end position="47"/>
    </location>
</feature>
<dbReference type="PROSITE" id="PS01151">
    <property type="entry name" value="FIMBRIAL_USHER"/>
    <property type="match status" value="1"/>
</dbReference>
<feature type="domain" description="PapC N-terminal" evidence="12">
    <location>
        <begin position="67"/>
        <end position="203"/>
    </location>
</feature>
<keyword evidence="8 9" id="KW-0998">Cell outer membrane</keyword>
<dbReference type="Gene3D" id="2.60.40.3110">
    <property type="match status" value="1"/>
</dbReference>
<dbReference type="InterPro" id="IPR025885">
    <property type="entry name" value="PapC_N"/>
</dbReference>
<organism evidence="13 14">
    <name type="scientific">Pseudomonas chlororaphis</name>
    <dbReference type="NCBI Taxonomy" id="587753"/>
    <lineage>
        <taxon>Bacteria</taxon>
        <taxon>Pseudomonadati</taxon>
        <taxon>Pseudomonadota</taxon>
        <taxon>Gammaproteobacteria</taxon>
        <taxon>Pseudomonadales</taxon>
        <taxon>Pseudomonadaceae</taxon>
        <taxon>Pseudomonas</taxon>
    </lineage>
</organism>
<dbReference type="PANTHER" id="PTHR30451">
    <property type="entry name" value="OUTER MEMBRANE USHER PROTEIN"/>
    <property type="match status" value="1"/>
</dbReference>
<evidence type="ECO:0000256" key="6">
    <source>
        <dbReference type="ARBA" id="ARBA00022729"/>
    </source>
</evidence>
<protein>
    <submittedName>
        <fullName evidence="13">Fimbrial biogenesis usher protein</fullName>
    </submittedName>
</protein>
<dbReference type="InterPro" id="IPR018030">
    <property type="entry name" value="Fimbrial_membr_usher_CS"/>
</dbReference>
<evidence type="ECO:0000256" key="8">
    <source>
        <dbReference type="ARBA" id="ARBA00023237"/>
    </source>
</evidence>
<evidence type="ECO:0000259" key="11">
    <source>
        <dbReference type="Pfam" id="PF13953"/>
    </source>
</evidence>
<dbReference type="RefSeq" id="WP_150052424.1">
    <property type="nucleotide sequence ID" value="NZ_VWPC01000021.1"/>
</dbReference>
<evidence type="ECO:0000256" key="4">
    <source>
        <dbReference type="ARBA" id="ARBA00022452"/>
    </source>
</evidence>
<comment type="similarity">
    <text evidence="2 9">Belongs to the fimbrial export usher family.</text>
</comment>
<dbReference type="Pfam" id="PF13954">
    <property type="entry name" value="PapC_N"/>
    <property type="match status" value="1"/>
</dbReference>
<comment type="caution">
    <text evidence="13">The sequence shown here is derived from an EMBL/GenBank/DDBJ whole genome shotgun (WGS) entry which is preliminary data.</text>
</comment>
<keyword evidence="6 10" id="KW-0732">Signal</keyword>
<dbReference type="Pfam" id="PF13953">
    <property type="entry name" value="PapC_C"/>
    <property type="match status" value="1"/>
</dbReference>
<dbReference type="Gene3D" id="3.10.20.410">
    <property type="match status" value="1"/>
</dbReference>
<feature type="chain" id="PRO_5044194138" evidence="10">
    <location>
        <begin position="48"/>
        <end position="858"/>
    </location>
</feature>
<evidence type="ECO:0000313" key="13">
    <source>
        <dbReference type="EMBL" id="KAA5839254.1"/>
    </source>
</evidence>
<dbReference type="InterPro" id="IPR000015">
    <property type="entry name" value="Fimb_usher"/>
</dbReference>
<dbReference type="NCBIfam" id="NF011832">
    <property type="entry name" value="PRK15304.1"/>
    <property type="match status" value="1"/>
</dbReference>
<dbReference type="InterPro" id="IPR042186">
    <property type="entry name" value="FimD_plug_dom"/>
</dbReference>
<dbReference type="AlphaFoldDB" id="A0AB34BZX0"/>
<dbReference type="PANTHER" id="PTHR30451:SF8">
    <property type="entry name" value="FIMBRIAL USHER PROTEIN"/>
    <property type="match status" value="1"/>
</dbReference>
<evidence type="ECO:0000313" key="14">
    <source>
        <dbReference type="Proteomes" id="UP000323924"/>
    </source>
</evidence>
<dbReference type="GO" id="GO:0015473">
    <property type="term" value="F:fimbrial usher porin activity"/>
    <property type="evidence" value="ECO:0007669"/>
    <property type="project" value="InterPro"/>
</dbReference>
<dbReference type="Proteomes" id="UP000323924">
    <property type="component" value="Unassembled WGS sequence"/>
</dbReference>
<dbReference type="InterPro" id="IPR025949">
    <property type="entry name" value="PapC-like_C"/>
</dbReference>
<gene>
    <name evidence="13" type="ORF">F2A38_20530</name>
</gene>
<keyword evidence="7 9" id="KW-0472">Membrane</keyword>
<dbReference type="GO" id="GO:0009279">
    <property type="term" value="C:cell outer membrane"/>
    <property type="evidence" value="ECO:0007669"/>
    <property type="project" value="UniProtKB-SubCell"/>
</dbReference>
<dbReference type="Pfam" id="PF00577">
    <property type="entry name" value="Usher"/>
    <property type="match status" value="1"/>
</dbReference>
<accession>A0AB34BZX0</accession>
<evidence type="ECO:0000256" key="10">
    <source>
        <dbReference type="SAM" id="SignalP"/>
    </source>
</evidence>
<evidence type="ECO:0000256" key="9">
    <source>
        <dbReference type="RuleBase" id="RU003884"/>
    </source>
</evidence>
<comment type="subcellular location">
    <subcellularLocation>
        <location evidence="1 9">Cell outer membrane</location>
        <topology evidence="1 9">Multi-pass membrane protein</topology>
    </subcellularLocation>
</comment>
<evidence type="ECO:0000256" key="7">
    <source>
        <dbReference type="ARBA" id="ARBA00023136"/>
    </source>
</evidence>
<keyword evidence="4" id="KW-1134">Transmembrane beta strand</keyword>
<feature type="domain" description="PapC-like C-terminal" evidence="11">
    <location>
        <begin position="777"/>
        <end position="840"/>
    </location>
</feature>
<dbReference type="Gene3D" id="2.60.40.2070">
    <property type="match status" value="1"/>
</dbReference>